<name>A0ABW4CK01_9LACO</name>
<proteinExistence type="predicted"/>
<accession>A0ABW4CK01</accession>
<dbReference type="Proteomes" id="UP001597196">
    <property type="component" value="Unassembled WGS sequence"/>
</dbReference>
<dbReference type="EMBL" id="JBHTOC010000019">
    <property type="protein sequence ID" value="MFD1430873.1"/>
    <property type="molecule type" value="Genomic_DNA"/>
</dbReference>
<keyword evidence="2" id="KW-1185">Reference proteome</keyword>
<evidence type="ECO:0000313" key="2">
    <source>
        <dbReference type="Proteomes" id="UP001597196"/>
    </source>
</evidence>
<sequence length="112" mass="12540">MRYVAFNTYQDFDTIPAEAKPALFTTASIGLKLPNEGRIKYIADVEEEDDDSLTLTWSNDPKDGIPLFSKAQIQKYVDLLLSFAKQEGVSANKAMKSLYIVPNQIGYKNADD</sequence>
<protein>
    <submittedName>
        <fullName evidence="1">Uncharacterized protein</fullName>
    </submittedName>
</protein>
<evidence type="ECO:0000313" key="1">
    <source>
        <dbReference type="EMBL" id="MFD1430873.1"/>
    </source>
</evidence>
<gene>
    <name evidence="1" type="ORF">ACFQ4P_11555</name>
</gene>
<comment type="caution">
    <text evidence="1">The sequence shown here is derived from an EMBL/GenBank/DDBJ whole genome shotgun (WGS) entry which is preliminary data.</text>
</comment>
<dbReference type="RefSeq" id="WP_203628405.1">
    <property type="nucleotide sequence ID" value="NZ_BOLQ01000027.1"/>
</dbReference>
<organism evidence="1 2">
    <name type="scientific">Lacticaseibacillus mingshuiensis</name>
    <dbReference type="NCBI Taxonomy" id="2799574"/>
    <lineage>
        <taxon>Bacteria</taxon>
        <taxon>Bacillati</taxon>
        <taxon>Bacillota</taxon>
        <taxon>Bacilli</taxon>
        <taxon>Lactobacillales</taxon>
        <taxon>Lactobacillaceae</taxon>
        <taxon>Lacticaseibacillus</taxon>
    </lineage>
</organism>
<reference evidence="2" key="1">
    <citation type="journal article" date="2019" name="Int. J. Syst. Evol. Microbiol.">
        <title>The Global Catalogue of Microorganisms (GCM) 10K type strain sequencing project: providing services to taxonomists for standard genome sequencing and annotation.</title>
        <authorList>
            <consortium name="The Broad Institute Genomics Platform"/>
            <consortium name="The Broad Institute Genome Sequencing Center for Infectious Disease"/>
            <person name="Wu L."/>
            <person name="Ma J."/>
        </authorList>
    </citation>
    <scope>NUCLEOTIDE SEQUENCE [LARGE SCALE GENOMIC DNA]</scope>
    <source>
        <strain evidence="2">CCM 8980</strain>
    </source>
</reference>